<dbReference type="Proteomes" id="UP000265520">
    <property type="component" value="Unassembled WGS sequence"/>
</dbReference>
<keyword evidence="3" id="KW-1185">Reference proteome</keyword>
<evidence type="ECO:0000256" key="1">
    <source>
        <dbReference type="SAM" id="MobiDB-lite"/>
    </source>
</evidence>
<accession>A0A392VPY9</accession>
<reference evidence="2 3" key="1">
    <citation type="journal article" date="2018" name="Front. Plant Sci.">
        <title>Red Clover (Trifolium pratense) and Zigzag Clover (T. medium) - A Picture of Genomic Similarities and Differences.</title>
        <authorList>
            <person name="Dluhosova J."/>
            <person name="Istvanek J."/>
            <person name="Nedelnik J."/>
            <person name="Repkova J."/>
        </authorList>
    </citation>
    <scope>NUCLEOTIDE SEQUENCE [LARGE SCALE GENOMIC DNA]</scope>
    <source>
        <strain evidence="3">cv. 10/8</strain>
        <tissue evidence="2">Leaf</tissue>
    </source>
</reference>
<sequence>VINETPNHMMNPQPIAPPLLLDKFGDGEGEGDGEGDIDNDSVEDGGSVDAGRTRAGEGK</sequence>
<feature type="non-terminal residue" evidence="2">
    <location>
        <position position="1"/>
    </location>
</feature>
<organism evidence="2 3">
    <name type="scientific">Trifolium medium</name>
    <dbReference type="NCBI Taxonomy" id="97028"/>
    <lineage>
        <taxon>Eukaryota</taxon>
        <taxon>Viridiplantae</taxon>
        <taxon>Streptophyta</taxon>
        <taxon>Embryophyta</taxon>
        <taxon>Tracheophyta</taxon>
        <taxon>Spermatophyta</taxon>
        <taxon>Magnoliopsida</taxon>
        <taxon>eudicotyledons</taxon>
        <taxon>Gunneridae</taxon>
        <taxon>Pentapetalae</taxon>
        <taxon>rosids</taxon>
        <taxon>fabids</taxon>
        <taxon>Fabales</taxon>
        <taxon>Fabaceae</taxon>
        <taxon>Papilionoideae</taxon>
        <taxon>50 kb inversion clade</taxon>
        <taxon>NPAAA clade</taxon>
        <taxon>Hologalegina</taxon>
        <taxon>IRL clade</taxon>
        <taxon>Trifolieae</taxon>
        <taxon>Trifolium</taxon>
    </lineage>
</organism>
<protein>
    <submittedName>
        <fullName evidence="2">Uncharacterized protein</fullName>
    </submittedName>
</protein>
<evidence type="ECO:0000313" key="3">
    <source>
        <dbReference type="Proteomes" id="UP000265520"/>
    </source>
</evidence>
<dbReference type="EMBL" id="LXQA011245436">
    <property type="protein sequence ID" value="MCI90468.1"/>
    <property type="molecule type" value="Genomic_DNA"/>
</dbReference>
<feature type="region of interest" description="Disordered" evidence="1">
    <location>
        <begin position="1"/>
        <end position="59"/>
    </location>
</feature>
<feature type="compositionally biased region" description="Polar residues" evidence="1">
    <location>
        <begin position="1"/>
        <end position="10"/>
    </location>
</feature>
<evidence type="ECO:0000313" key="2">
    <source>
        <dbReference type="EMBL" id="MCI90468.1"/>
    </source>
</evidence>
<name>A0A392VPY9_9FABA</name>
<feature type="compositionally biased region" description="Acidic residues" evidence="1">
    <location>
        <begin position="27"/>
        <end position="43"/>
    </location>
</feature>
<proteinExistence type="predicted"/>
<comment type="caution">
    <text evidence="2">The sequence shown here is derived from an EMBL/GenBank/DDBJ whole genome shotgun (WGS) entry which is preliminary data.</text>
</comment>
<dbReference type="AlphaFoldDB" id="A0A392VPY9"/>